<keyword evidence="4 5" id="KW-0472">Membrane</keyword>
<keyword evidence="2 5" id="KW-0812">Transmembrane</keyword>
<dbReference type="InterPro" id="IPR059112">
    <property type="entry name" value="CysZ/EI24"/>
</dbReference>
<accession>A0A6S6SFU1</accession>
<sequence>MPTTIKKSLQDILSPMVLKFILKIGLGSIAIWIVILWYFWNSFSSFVTSFLTWIPWNWARESITYVAAPFLAYTLIIVTIAILTSLYSENLLIALAKKHYPERKAIASPSIRGSISSTLSSTLIFAFLFIILSPFFLIPVLGQVLMLYVWSILLKAPTVHDVGGLFITDTKELKAKRKKSNIIAMIASLFNYIPLLNIFAPIFAQIMFLHHILGKK</sequence>
<comment type="subcellular location">
    <subcellularLocation>
        <location evidence="1">Membrane</location>
        <topology evidence="1">Multi-pass membrane protein</topology>
    </subcellularLocation>
</comment>
<evidence type="ECO:0000256" key="3">
    <source>
        <dbReference type="ARBA" id="ARBA00022989"/>
    </source>
</evidence>
<evidence type="ECO:0000256" key="1">
    <source>
        <dbReference type="ARBA" id="ARBA00004141"/>
    </source>
</evidence>
<feature type="transmembrane region" description="Helical" evidence="5">
    <location>
        <begin position="20"/>
        <end position="40"/>
    </location>
</feature>
<evidence type="ECO:0000256" key="5">
    <source>
        <dbReference type="SAM" id="Phobius"/>
    </source>
</evidence>
<evidence type="ECO:0008006" key="7">
    <source>
        <dbReference type="Google" id="ProtNLM"/>
    </source>
</evidence>
<feature type="transmembrane region" description="Helical" evidence="5">
    <location>
        <begin position="70"/>
        <end position="96"/>
    </location>
</feature>
<protein>
    <recommendedName>
        <fullName evidence="7">Transmembrane protein</fullName>
    </recommendedName>
</protein>
<organism evidence="6">
    <name type="scientific">uncultured Sulfurovum sp</name>
    <dbReference type="NCBI Taxonomy" id="269237"/>
    <lineage>
        <taxon>Bacteria</taxon>
        <taxon>Pseudomonadati</taxon>
        <taxon>Campylobacterota</taxon>
        <taxon>Epsilonproteobacteria</taxon>
        <taxon>Campylobacterales</taxon>
        <taxon>Sulfurovaceae</taxon>
        <taxon>Sulfurovum</taxon>
        <taxon>environmental samples</taxon>
    </lineage>
</organism>
<gene>
    <name evidence="6" type="ORF">HELGO_WM27871</name>
</gene>
<dbReference type="Pfam" id="PF07264">
    <property type="entry name" value="EI24"/>
    <property type="match status" value="1"/>
</dbReference>
<reference evidence="6" key="1">
    <citation type="submission" date="2020-01" db="EMBL/GenBank/DDBJ databases">
        <authorList>
            <person name="Meier V. D."/>
            <person name="Meier V D."/>
        </authorList>
    </citation>
    <scope>NUCLEOTIDE SEQUENCE</scope>
    <source>
        <strain evidence="6">HLG_WM_MAG_02</strain>
    </source>
</reference>
<feature type="transmembrane region" description="Helical" evidence="5">
    <location>
        <begin position="147"/>
        <end position="168"/>
    </location>
</feature>
<evidence type="ECO:0000313" key="6">
    <source>
        <dbReference type="EMBL" id="CAA6802172.1"/>
    </source>
</evidence>
<feature type="transmembrane region" description="Helical" evidence="5">
    <location>
        <begin position="117"/>
        <end position="141"/>
    </location>
</feature>
<proteinExistence type="predicted"/>
<evidence type="ECO:0000256" key="4">
    <source>
        <dbReference type="ARBA" id="ARBA00023136"/>
    </source>
</evidence>
<evidence type="ECO:0000256" key="2">
    <source>
        <dbReference type="ARBA" id="ARBA00022692"/>
    </source>
</evidence>
<dbReference type="EMBL" id="CACVAZ010000002">
    <property type="protein sequence ID" value="CAA6802172.1"/>
    <property type="molecule type" value="Genomic_DNA"/>
</dbReference>
<feature type="transmembrane region" description="Helical" evidence="5">
    <location>
        <begin position="189"/>
        <end position="213"/>
    </location>
</feature>
<keyword evidence="3 5" id="KW-1133">Transmembrane helix</keyword>
<dbReference type="AlphaFoldDB" id="A0A6S6SFU1"/>
<name>A0A6S6SFU1_9BACT</name>